<keyword evidence="10" id="KW-1185">Reference proteome</keyword>
<keyword evidence="5 6" id="KW-0067">ATP-binding</keyword>
<proteinExistence type="predicted"/>
<organism evidence="9 10">
    <name type="scientific">Edaphochlamys debaryana</name>
    <dbReference type="NCBI Taxonomy" id="47281"/>
    <lineage>
        <taxon>Eukaryota</taxon>
        <taxon>Viridiplantae</taxon>
        <taxon>Chlorophyta</taxon>
        <taxon>core chlorophytes</taxon>
        <taxon>Chlorophyceae</taxon>
        <taxon>CS clade</taxon>
        <taxon>Chlamydomonadales</taxon>
        <taxon>Chlamydomonadales incertae sedis</taxon>
        <taxon>Edaphochlamys</taxon>
    </lineage>
</organism>
<evidence type="ECO:0000256" key="6">
    <source>
        <dbReference type="PROSITE-ProRule" id="PRU10141"/>
    </source>
</evidence>
<keyword evidence="3 6" id="KW-0547">Nucleotide-binding</keyword>
<feature type="compositionally biased region" description="Low complexity" evidence="7">
    <location>
        <begin position="314"/>
        <end position="332"/>
    </location>
</feature>
<evidence type="ECO:0000256" key="7">
    <source>
        <dbReference type="SAM" id="MobiDB-lite"/>
    </source>
</evidence>
<dbReference type="PROSITE" id="PS50011">
    <property type="entry name" value="PROTEIN_KINASE_DOM"/>
    <property type="match status" value="1"/>
</dbReference>
<feature type="binding site" evidence="6">
    <location>
        <position position="33"/>
    </location>
    <ligand>
        <name>ATP</name>
        <dbReference type="ChEBI" id="CHEBI:30616"/>
    </ligand>
</feature>
<comment type="caution">
    <text evidence="9">The sequence shown here is derived from an EMBL/GenBank/DDBJ whole genome shotgun (WGS) entry which is preliminary data.</text>
</comment>
<dbReference type="InterPro" id="IPR050205">
    <property type="entry name" value="CDPK_Ser/Thr_kinases"/>
</dbReference>
<dbReference type="AlphaFoldDB" id="A0A836C4N4"/>
<dbReference type="InterPro" id="IPR000719">
    <property type="entry name" value="Prot_kinase_dom"/>
</dbReference>
<feature type="region of interest" description="Disordered" evidence="7">
    <location>
        <begin position="460"/>
        <end position="490"/>
    </location>
</feature>
<dbReference type="GO" id="GO:0004674">
    <property type="term" value="F:protein serine/threonine kinase activity"/>
    <property type="evidence" value="ECO:0007669"/>
    <property type="project" value="UniProtKB-KW"/>
</dbReference>
<dbReference type="InterPro" id="IPR011009">
    <property type="entry name" value="Kinase-like_dom_sf"/>
</dbReference>
<evidence type="ECO:0000259" key="8">
    <source>
        <dbReference type="PROSITE" id="PS50011"/>
    </source>
</evidence>
<keyword evidence="4" id="KW-0418">Kinase</keyword>
<dbReference type="Gene3D" id="1.10.510.10">
    <property type="entry name" value="Transferase(Phosphotransferase) domain 1"/>
    <property type="match status" value="1"/>
</dbReference>
<dbReference type="PROSITE" id="PS00107">
    <property type="entry name" value="PROTEIN_KINASE_ATP"/>
    <property type="match status" value="1"/>
</dbReference>
<reference evidence="9" key="1">
    <citation type="journal article" date="2020" name="bioRxiv">
        <title>Comparative genomics of Chlamydomonas.</title>
        <authorList>
            <person name="Craig R.J."/>
            <person name="Hasan A.R."/>
            <person name="Ness R.W."/>
            <person name="Keightley P.D."/>
        </authorList>
    </citation>
    <scope>NUCLEOTIDE SEQUENCE</scope>
    <source>
        <strain evidence="9">CCAP 11/70</strain>
    </source>
</reference>
<evidence type="ECO:0000256" key="1">
    <source>
        <dbReference type="ARBA" id="ARBA00022527"/>
    </source>
</evidence>
<name>A0A836C4N4_9CHLO</name>
<evidence type="ECO:0000256" key="2">
    <source>
        <dbReference type="ARBA" id="ARBA00022679"/>
    </source>
</evidence>
<keyword evidence="2" id="KW-0808">Transferase</keyword>
<evidence type="ECO:0000256" key="4">
    <source>
        <dbReference type="ARBA" id="ARBA00022777"/>
    </source>
</evidence>
<dbReference type="GO" id="GO:0005524">
    <property type="term" value="F:ATP binding"/>
    <property type="evidence" value="ECO:0007669"/>
    <property type="project" value="UniProtKB-UniRule"/>
</dbReference>
<evidence type="ECO:0000256" key="3">
    <source>
        <dbReference type="ARBA" id="ARBA00022741"/>
    </source>
</evidence>
<dbReference type="PANTHER" id="PTHR24349">
    <property type="entry name" value="SERINE/THREONINE-PROTEIN KINASE"/>
    <property type="match status" value="1"/>
</dbReference>
<keyword evidence="1" id="KW-0723">Serine/threonine-protein kinase</keyword>
<evidence type="ECO:0000313" key="9">
    <source>
        <dbReference type="EMBL" id="KAG2500351.1"/>
    </source>
</evidence>
<dbReference type="SUPFAM" id="SSF56112">
    <property type="entry name" value="Protein kinase-like (PK-like)"/>
    <property type="match status" value="1"/>
</dbReference>
<gene>
    <name evidence="9" type="ORF">HYH03_001925</name>
</gene>
<accession>A0A836C4N4</accession>
<protein>
    <recommendedName>
        <fullName evidence="8">Protein kinase domain-containing protein</fullName>
    </recommendedName>
</protein>
<dbReference type="OrthoDB" id="336747at2759"/>
<dbReference type="EMBL" id="JAEHOE010000004">
    <property type="protein sequence ID" value="KAG2500351.1"/>
    <property type="molecule type" value="Genomic_DNA"/>
</dbReference>
<dbReference type="Pfam" id="PF00069">
    <property type="entry name" value="Pkinase"/>
    <property type="match status" value="1"/>
</dbReference>
<dbReference type="Proteomes" id="UP000612055">
    <property type="component" value="Unassembled WGS sequence"/>
</dbReference>
<dbReference type="SMART" id="SM00220">
    <property type="entry name" value="S_TKc"/>
    <property type="match status" value="1"/>
</dbReference>
<evidence type="ECO:0000313" key="10">
    <source>
        <dbReference type="Proteomes" id="UP000612055"/>
    </source>
</evidence>
<sequence>MLEVIGRGAFGVVWLAVRKHDGHQVAVKVLPKKRNELTREESLANIKREVALWGNISSTSRYVAQLIGLYEDAGSVYLVQQLCTGGDLASAIKDGPLPESCAAAVMWCVMAAIRDCHEHRTAFIDVKPANFLLTSAPGSTGSTASAAGSTESTSPGSSVADLRLADVVASGCGGPCVVACDFGCSASYAELMRGAKRAGSPVFFAPEQFTSSYGLGVDVWAAGVMAYLVLTGRYPFWDCPRDEMEGQMPAYQIMLAVCSAPISFSGPEWRGLSREARDLVSRMLDRNPGTRITAAEALEHPWFQRWKNAPPSAPAGSTSTSAAASTASAPGSPRRDAGQRRSSNSAPSTPRVRPRPGPSTLAPAPAAPAPVRVPEPAAAASASADSADERAADHELQVQPPQPQPQRSPAGAVPRRRTSSGGAGLGNIVPLTFSASASAIAAAANASQAAEPRVVLPASAQQPMLSDASEDETACVQEPYRTPAGASPSH</sequence>
<dbReference type="InterPro" id="IPR017441">
    <property type="entry name" value="Protein_kinase_ATP_BS"/>
</dbReference>
<feature type="compositionally biased region" description="Low complexity" evidence="7">
    <location>
        <begin position="374"/>
        <end position="385"/>
    </location>
</feature>
<feature type="domain" description="Protein kinase" evidence="8">
    <location>
        <begin position="1"/>
        <end position="303"/>
    </location>
</feature>
<feature type="region of interest" description="Disordered" evidence="7">
    <location>
        <begin position="306"/>
        <end position="428"/>
    </location>
</feature>
<evidence type="ECO:0000256" key="5">
    <source>
        <dbReference type="ARBA" id="ARBA00022840"/>
    </source>
</evidence>
<feature type="compositionally biased region" description="Basic and acidic residues" evidence="7">
    <location>
        <begin position="387"/>
        <end position="396"/>
    </location>
</feature>
<dbReference type="Gene3D" id="3.30.200.20">
    <property type="entry name" value="Phosphorylase Kinase, domain 1"/>
    <property type="match status" value="1"/>
</dbReference>